<organism evidence="1 2">
    <name type="scientific">Flavobacterium branchiophilum</name>
    <dbReference type="NCBI Taxonomy" id="55197"/>
    <lineage>
        <taxon>Bacteria</taxon>
        <taxon>Pseudomonadati</taxon>
        <taxon>Bacteroidota</taxon>
        <taxon>Flavobacteriia</taxon>
        <taxon>Flavobacteriales</taxon>
        <taxon>Flavobacteriaceae</taxon>
        <taxon>Flavobacterium</taxon>
    </lineage>
</organism>
<name>A0A543G4K7_9FLAO</name>
<dbReference type="AlphaFoldDB" id="A0A543G4K7"/>
<sequence length="49" mass="6201">MFFYSKKNEVQTILRHKNKENTKNRKRFRWLENDIVSKNHKIIIKLHYI</sequence>
<proteinExistence type="predicted"/>
<comment type="caution">
    <text evidence="1">The sequence shown here is derived from an EMBL/GenBank/DDBJ whole genome shotgun (WGS) entry which is preliminary data.</text>
</comment>
<dbReference type="Proteomes" id="UP000320773">
    <property type="component" value="Unassembled WGS sequence"/>
</dbReference>
<dbReference type="EMBL" id="VFPJ01000001">
    <property type="protein sequence ID" value="TQM41032.1"/>
    <property type="molecule type" value="Genomic_DNA"/>
</dbReference>
<accession>A0A543G4K7</accession>
<evidence type="ECO:0000313" key="1">
    <source>
        <dbReference type="EMBL" id="TQM41032.1"/>
    </source>
</evidence>
<protein>
    <submittedName>
        <fullName evidence="1">Uncharacterized protein</fullName>
    </submittedName>
</protein>
<evidence type="ECO:0000313" key="2">
    <source>
        <dbReference type="Proteomes" id="UP000320773"/>
    </source>
</evidence>
<gene>
    <name evidence="1" type="ORF">BC670_1963</name>
</gene>
<reference evidence="1 2" key="1">
    <citation type="submission" date="2019-06" db="EMBL/GenBank/DDBJ databases">
        <title>Genomic Encyclopedia of Archaeal and Bacterial Type Strains, Phase II (KMG-II): from individual species to whole genera.</title>
        <authorList>
            <person name="Goeker M."/>
        </authorList>
    </citation>
    <scope>NUCLEOTIDE SEQUENCE [LARGE SCALE GENOMIC DNA]</scope>
    <source>
        <strain evidence="1 2">DSM 24789</strain>
    </source>
</reference>